<evidence type="ECO:0000259" key="4">
    <source>
        <dbReference type="Pfam" id="PF10433"/>
    </source>
</evidence>
<comment type="subcellular location">
    <subcellularLocation>
        <location evidence="1">Nucleus</location>
    </subcellularLocation>
</comment>
<name>A0A8H3IVG5_9LECA</name>
<dbReference type="InterPro" id="IPR018846">
    <property type="entry name" value="Beta-prop_RSE1/DDB1/CPSF1_1st"/>
</dbReference>
<evidence type="ECO:0000313" key="7">
    <source>
        <dbReference type="Proteomes" id="UP000664521"/>
    </source>
</evidence>
<feature type="domain" description="RSE1/DDB1/CPSF1 second beta-propeller" evidence="5">
    <location>
        <begin position="354"/>
        <end position="663"/>
    </location>
</feature>
<comment type="caution">
    <text evidence="6">The sequence shown here is derived from an EMBL/GenBank/DDBJ whole genome shotgun (WGS) entry which is preliminary data.</text>
</comment>
<dbReference type="InterPro" id="IPR004871">
    <property type="entry name" value="RSE1/DDB1/CPSF1_C"/>
</dbReference>
<evidence type="ECO:0000256" key="2">
    <source>
        <dbReference type="ARBA" id="ARBA00023242"/>
    </source>
</evidence>
<accession>A0A8H3IVG5</accession>
<keyword evidence="7" id="KW-1185">Reference proteome</keyword>
<dbReference type="Pfam" id="PF10433">
    <property type="entry name" value="Beta-prop_RSE1_1st"/>
    <property type="match status" value="1"/>
</dbReference>
<dbReference type="GO" id="GO:0005634">
    <property type="term" value="C:nucleus"/>
    <property type="evidence" value="ECO:0007669"/>
    <property type="project" value="UniProtKB-SubCell"/>
</dbReference>
<dbReference type="Gene3D" id="2.130.10.10">
    <property type="entry name" value="YVTN repeat-like/Quinoprotein amine dehydrogenase"/>
    <property type="match status" value="3"/>
</dbReference>
<dbReference type="GO" id="GO:0003676">
    <property type="term" value="F:nucleic acid binding"/>
    <property type="evidence" value="ECO:0007669"/>
    <property type="project" value="InterPro"/>
</dbReference>
<dbReference type="InterPro" id="IPR050358">
    <property type="entry name" value="RSE1/DDB1/CFT1"/>
</dbReference>
<evidence type="ECO:0000313" key="6">
    <source>
        <dbReference type="EMBL" id="CAF9928359.1"/>
    </source>
</evidence>
<sequence length="1064" mass="117066">MLERLQPANSHTEHLFIGTDRYKYFTLSWDHQSHQLRTEQTYHDQADKTSRDSQSQDKCLIDPSRRFVALQLYDGIVTVIPIHQHQSKKKSVLEPGTLGEPVSARVSELFIRSLAFLHSDTHSIENPQLALLYENNHQKTCLVIRALDYTPGVHGESGDADLDKVIETFEDLEVGASHIIPVSAPTCGFLVLGETSITYYWQDLIHPEPLEAASIFVAWAEIDSQHWILADDYGKLYLVMLVRSGWDVRCQLDIIGQTPRASCLVYIGGGLVYVGSHQGDSSVIKIQDDAIEIVQTFANIAPILDFTIMDMGNRAGEGQTNEYSSGQARIVTGSGAFQDGSLRSVRSGVGMEEQGQLLQASHINDMFALRSSRTSNLVDLLLVSFVDETRIFKFQTDGDVEEQAEFKGLVMSNGTLLAENVIKQHLLQVTSDSARLVDIEDEMIEEWSPSPNQSITAASSNGERLGLSVAGVEVVVLSMSSDAKMDLVVKKTFPDEGQISCIHVPSIASDICIVGFWQSTAVAILGIDTLEIIQKVIISDDAVSVPRSILLTQAIQNELPTLFVAIANGEVVTFSFNTVDSSLSSRKATVLGTQQANFKALPAGEGIFSVFATCEHPSLIYGSEGRLVYSAVTAEKATCVCPFDCEPYPEAIAIATPEDLKIALVDTEQTTHVTTLPVGESVRRLAYSTNLKSFGIGTVRRMLQDGFELVKSHFKLVDEVVFKGLDTFDLNDNELVESVIRADLRDGSGETVERFVVGTAYLEDQVSGKARGRILVLEVTHDRMLQLVTELPVKGACRALGVVDGNIVAALVKTVVVYTLQEDSLHKAATYRTSTAPIDIAVKGNLIAIADLMKSVSVLEYIRGEEGFNDRLQETARHFQTAWGTAVAHVADETILESDAEGNLMVLHRNISGVTAEDRRRLEVTSEIQLGEMVNRIRSFEVPTSKNAAVVPKAFLGTVDGSIYLFGLITPAYRDLLMRLQANIAEMVRSPGNVPFNSYRAYRNTVREAEEPFRFVDGELVERFLECSESMQEEMCKGLVSDTPGKGFDLEGIRGIVEGLRRLH</sequence>
<evidence type="ECO:0000259" key="5">
    <source>
        <dbReference type="Pfam" id="PF23726"/>
    </source>
</evidence>
<proteinExistence type="predicted"/>
<evidence type="ECO:0000256" key="1">
    <source>
        <dbReference type="ARBA" id="ARBA00004123"/>
    </source>
</evidence>
<dbReference type="InterPro" id="IPR058543">
    <property type="entry name" value="Beta-prop_RSE1/DDB1/CPSF1_2nd"/>
</dbReference>
<dbReference type="Gene3D" id="1.10.150.910">
    <property type="match status" value="1"/>
</dbReference>
<evidence type="ECO:0008006" key="8">
    <source>
        <dbReference type="Google" id="ProtNLM"/>
    </source>
</evidence>
<dbReference type="PANTHER" id="PTHR10644">
    <property type="entry name" value="DNA REPAIR/RNA PROCESSING CPSF FAMILY"/>
    <property type="match status" value="1"/>
</dbReference>
<dbReference type="FunFam" id="2.130.10.10:FF:000629">
    <property type="entry name" value="UV-damaged DNA binding protein"/>
    <property type="match status" value="1"/>
</dbReference>
<protein>
    <recommendedName>
        <fullName evidence="8">DNA damage-binding protein 1</fullName>
    </recommendedName>
</protein>
<evidence type="ECO:0000259" key="3">
    <source>
        <dbReference type="Pfam" id="PF03178"/>
    </source>
</evidence>
<dbReference type="Pfam" id="PF03178">
    <property type="entry name" value="CPSF_A"/>
    <property type="match status" value="1"/>
</dbReference>
<organism evidence="6 7">
    <name type="scientific">Heterodermia speciosa</name>
    <dbReference type="NCBI Taxonomy" id="116794"/>
    <lineage>
        <taxon>Eukaryota</taxon>
        <taxon>Fungi</taxon>
        <taxon>Dikarya</taxon>
        <taxon>Ascomycota</taxon>
        <taxon>Pezizomycotina</taxon>
        <taxon>Lecanoromycetes</taxon>
        <taxon>OSLEUM clade</taxon>
        <taxon>Lecanoromycetidae</taxon>
        <taxon>Caliciales</taxon>
        <taxon>Physciaceae</taxon>
        <taxon>Heterodermia</taxon>
    </lineage>
</organism>
<keyword evidence="2" id="KW-0539">Nucleus</keyword>
<dbReference type="EMBL" id="CAJPDS010000047">
    <property type="protein sequence ID" value="CAF9928359.1"/>
    <property type="molecule type" value="Genomic_DNA"/>
</dbReference>
<dbReference type="Proteomes" id="UP000664521">
    <property type="component" value="Unassembled WGS sequence"/>
</dbReference>
<dbReference type="OrthoDB" id="433457at2759"/>
<feature type="domain" description="RSE1/DDB1/CPSF1 C-terminal" evidence="3">
    <location>
        <begin position="711"/>
        <end position="1025"/>
    </location>
</feature>
<dbReference type="Pfam" id="PF23726">
    <property type="entry name" value="Beta-prop_RSE1_2nd"/>
    <property type="match status" value="1"/>
</dbReference>
<reference evidence="6" key="1">
    <citation type="submission" date="2021-03" db="EMBL/GenBank/DDBJ databases">
        <authorList>
            <person name="Tagirdzhanova G."/>
        </authorList>
    </citation>
    <scope>NUCLEOTIDE SEQUENCE</scope>
</reference>
<dbReference type="AlphaFoldDB" id="A0A8H3IVG5"/>
<dbReference type="InterPro" id="IPR015943">
    <property type="entry name" value="WD40/YVTN_repeat-like_dom_sf"/>
</dbReference>
<gene>
    <name evidence="6" type="ORF">HETSPECPRED_006813</name>
</gene>
<feature type="domain" description="RSE1/DDB1/CPSF1 first beta-propeller" evidence="4">
    <location>
        <begin position="1"/>
        <end position="297"/>
    </location>
</feature>